<dbReference type="InterPro" id="IPR006121">
    <property type="entry name" value="HMA_dom"/>
</dbReference>
<comment type="caution">
    <text evidence="2">The sequence shown here is derived from an EMBL/GenBank/DDBJ whole genome shotgun (WGS) entry which is preliminary data.</text>
</comment>
<sequence length="80" mass="8446">MSVVESAFCLLLSTNIMISVKVPSIACEVCAETITKAIINTDPKAQVKIDVPTKIVNVETQTSIDVIKGAISQAGHECAD</sequence>
<dbReference type="Gene3D" id="3.30.70.100">
    <property type="match status" value="1"/>
</dbReference>
<accession>A0ABR9V6M7</accession>
<keyword evidence="3" id="KW-1185">Reference proteome</keyword>
<evidence type="ECO:0000259" key="1">
    <source>
        <dbReference type="PROSITE" id="PS50846"/>
    </source>
</evidence>
<evidence type="ECO:0000313" key="2">
    <source>
        <dbReference type="EMBL" id="MBE9223156.1"/>
    </source>
</evidence>
<dbReference type="EMBL" id="JADEWC010000024">
    <property type="protein sequence ID" value="MBE9223156.1"/>
    <property type="molecule type" value="Genomic_DNA"/>
</dbReference>
<feature type="domain" description="HMA" evidence="1">
    <location>
        <begin position="16"/>
        <end position="79"/>
    </location>
</feature>
<dbReference type="PROSITE" id="PS50846">
    <property type="entry name" value="HMA_2"/>
    <property type="match status" value="1"/>
</dbReference>
<dbReference type="RefSeq" id="WP_193801298.1">
    <property type="nucleotide sequence ID" value="NZ_JADEWC010000024.1"/>
</dbReference>
<dbReference type="Proteomes" id="UP000654604">
    <property type="component" value="Unassembled WGS sequence"/>
</dbReference>
<dbReference type="InterPro" id="IPR036163">
    <property type="entry name" value="HMA_dom_sf"/>
</dbReference>
<name>A0ABR9V6M7_9CHRO</name>
<dbReference type="Pfam" id="PF00403">
    <property type="entry name" value="HMA"/>
    <property type="match status" value="1"/>
</dbReference>
<gene>
    <name evidence="2" type="ORF">IQ215_10660</name>
</gene>
<protein>
    <submittedName>
        <fullName evidence="2">Heavy-metal-associated domain-containing protein</fullName>
    </submittedName>
</protein>
<dbReference type="SUPFAM" id="SSF55008">
    <property type="entry name" value="HMA, heavy metal-associated domain"/>
    <property type="match status" value="1"/>
</dbReference>
<evidence type="ECO:0000313" key="3">
    <source>
        <dbReference type="Proteomes" id="UP000654604"/>
    </source>
</evidence>
<proteinExistence type="predicted"/>
<reference evidence="2 3" key="1">
    <citation type="submission" date="2020-10" db="EMBL/GenBank/DDBJ databases">
        <authorList>
            <person name="Castelo-Branco R."/>
            <person name="Eusebio N."/>
            <person name="Adriana R."/>
            <person name="Vieira A."/>
            <person name="Brugerolle De Fraissinette N."/>
            <person name="Rezende De Castro R."/>
            <person name="Schneider M.P."/>
            <person name="Vasconcelos V."/>
            <person name="Leao P.N."/>
        </authorList>
    </citation>
    <scope>NUCLEOTIDE SEQUENCE [LARGE SCALE GENOMIC DNA]</scope>
    <source>
        <strain evidence="2 3">LEGE 03274</strain>
    </source>
</reference>
<organism evidence="2 3">
    <name type="scientific">Cyanobacterium stanieri LEGE 03274</name>
    <dbReference type="NCBI Taxonomy" id="1828756"/>
    <lineage>
        <taxon>Bacteria</taxon>
        <taxon>Bacillati</taxon>
        <taxon>Cyanobacteriota</taxon>
        <taxon>Cyanophyceae</taxon>
        <taxon>Oscillatoriophycideae</taxon>
        <taxon>Chroococcales</taxon>
        <taxon>Geminocystaceae</taxon>
        <taxon>Cyanobacterium</taxon>
    </lineage>
</organism>